<evidence type="ECO:0000313" key="3">
    <source>
        <dbReference type="Proteomes" id="UP001597483"/>
    </source>
</evidence>
<proteinExistence type="predicted"/>
<keyword evidence="3" id="KW-1185">Reference proteome</keyword>
<organism evidence="2 3">
    <name type="scientific">Amycolatopsis silviterrae</name>
    <dbReference type="NCBI Taxonomy" id="1656914"/>
    <lineage>
        <taxon>Bacteria</taxon>
        <taxon>Bacillati</taxon>
        <taxon>Actinomycetota</taxon>
        <taxon>Actinomycetes</taxon>
        <taxon>Pseudonocardiales</taxon>
        <taxon>Pseudonocardiaceae</taxon>
        <taxon>Amycolatopsis</taxon>
    </lineage>
</organism>
<reference evidence="3" key="1">
    <citation type="journal article" date="2019" name="Int. J. Syst. Evol. Microbiol.">
        <title>The Global Catalogue of Microorganisms (GCM) 10K type strain sequencing project: providing services to taxonomists for standard genome sequencing and annotation.</title>
        <authorList>
            <consortium name="The Broad Institute Genomics Platform"/>
            <consortium name="The Broad Institute Genome Sequencing Center for Infectious Disease"/>
            <person name="Wu L."/>
            <person name="Ma J."/>
        </authorList>
    </citation>
    <scope>NUCLEOTIDE SEQUENCE [LARGE SCALE GENOMIC DNA]</scope>
    <source>
        <strain evidence="3">CGMCC 4.7641</strain>
    </source>
</reference>
<feature type="region of interest" description="Disordered" evidence="1">
    <location>
        <begin position="115"/>
        <end position="134"/>
    </location>
</feature>
<comment type="caution">
    <text evidence="2">The sequence shown here is derived from an EMBL/GenBank/DDBJ whole genome shotgun (WGS) entry which is preliminary data.</text>
</comment>
<accession>A0ABW5GZ45</accession>
<name>A0ABW5GZ45_9PSEU</name>
<gene>
    <name evidence="2" type="ORF">ACFSVL_02490</name>
</gene>
<dbReference type="Proteomes" id="UP001597483">
    <property type="component" value="Unassembled WGS sequence"/>
</dbReference>
<evidence type="ECO:0000256" key="1">
    <source>
        <dbReference type="SAM" id="MobiDB-lite"/>
    </source>
</evidence>
<protein>
    <submittedName>
        <fullName evidence="2">Uncharacterized protein</fullName>
    </submittedName>
</protein>
<dbReference type="EMBL" id="JBHUKS010000003">
    <property type="protein sequence ID" value="MFD2466243.1"/>
    <property type="molecule type" value="Genomic_DNA"/>
</dbReference>
<sequence>MTEADRSFVTVMSRVLGPKGMTVYADFVQNPTADPAGEDFETLPPDADETTRADVAERMFPYLHSMYREHPGLTTLGEDAPRGKKYARETRRSWTCCGGSARRSAVPLLSRVDGADQCATPSRSAVNSRSRRAR</sequence>
<evidence type="ECO:0000313" key="2">
    <source>
        <dbReference type="EMBL" id="MFD2466243.1"/>
    </source>
</evidence>